<evidence type="ECO:0000256" key="8">
    <source>
        <dbReference type="ARBA" id="ARBA00023170"/>
    </source>
</evidence>
<keyword evidence="3 10" id="KW-0863">Zinc-finger</keyword>
<dbReference type="CDD" id="cd07167">
    <property type="entry name" value="NR_DBD_Lrh-1_like"/>
    <property type="match status" value="1"/>
</dbReference>
<comment type="caution">
    <text evidence="14">The sequence shown here is derived from an EMBL/GenBank/DDBJ whole genome shotgun (WGS) entry which is preliminary data.</text>
</comment>
<evidence type="ECO:0000256" key="7">
    <source>
        <dbReference type="ARBA" id="ARBA00023163"/>
    </source>
</evidence>
<comment type="subcellular location">
    <subcellularLocation>
        <location evidence="1 10">Nucleus</location>
    </subcellularLocation>
</comment>
<protein>
    <submittedName>
        <fullName evidence="14">Glucocorticoid receptor-like</fullName>
    </submittedName>
</protein>
<evidence type="ECO:0000259" key="13">
    <source>
        <dbReference type="PROSITE" id="PS51843"/>
    </source>
</evidence>
<feature type="region of interest" description="Disordered" evidence="11">
    <location>
        <begin position="263"/>
        <end position="292"/>
    </location>
</feature>
<dbReference type="SMART" id="SM00399">
    <property type="entry name" value="ZnF_C4"/>
    <property type="match status" value="1"/>
</dbReference>
<keyword evidence="6 10" id="KW-0238">DNA-binding</keyword>
<dbReference type="Gene3D" id="1.10.565.10">
    <property type="entry name" value="Retinoid X Receptor"/>
    <property type="match status" value="1"/>
</dbReference>
<keyword evidence="2 10" id="KW-0479">Metal-binding</keyword>
<accession>A0AAV4JH69</accession>
<evidence type="ECO:0000256" key="6">
    <source>
        <dbReference type="ARBA" id="ARBA00023125"/>
    </source>
</evidence>
<dbReference type="InterPro" id="IPR001723">
    <property type="entry name" value="Nuclear_hrmn_rcpt"/>
</dbReference>
<dbReference type="SUPFAM" id="SSF48508">
    <property type="entry name" value="Nuclear receptor ligand-binding domain"/>
    <property type="match status" value="1"/>
</dbReference>
<keyword evidence="7 10" id="KW-0804">Transcription</keyword>
<evidence type="ECO:0000256" key="2">
    <source>
        <dbReference type="ARBA" id="ARBA00022723"/>
    </source>
</evidence>
<dbReference type="InterPro" id="IPR016355">
    <property type="entry name" value="NR5-like"/>
</dbReference>
<dbReference type="FunFam" id="3.30.50.10:FF:000037">
    <property type="entry name" value="Nuclear hormone receptor FTZ-F1 beta"/>
    <property type="match status" value="1"/>
</dbReference>
<dbReference type="GO" id="GO:0004879">
    <property type="term" value="F:nuclear receptor activity"/>
    <property type="evidence" value="ECO:0007669"/>
    <property type="project" value="InterPro"/>
</dbReference>
<evidence type="ECO:0000256" key="3">
    <source>
        <dbReference type="ARBA" id="ARBA00022771"/>
    </source>
</evidence>
<dbReference type="PROSITE" id="PS00031">
    <property type="entry name" value="NUCLEAR_REC_DBD_1"/>
    <property type="match status" value="1"/>
</dbReference>
<dbReference type="PRINTS" id="PR00398">
    <property type="entry name" value="STRDHORMONER"/>
</dbReference>
<proteinExistence type="inferred from homology"/>
<evidence type="ECO:0000256" key="5">
    <source>
        <dbReference type="ARBA" id="ARBA00023015"/>
    </source>
</evidence>
<reference evidence="14 15" key="1">
    <citation type="journal article" date="2021" name="Elife">
        <title>Chloroplast acquisition without the gene transfer in kleptoplastic sea slugs, Plakobranchus ocellatus.</title>
        <authorList>
            <person name="Maeda T."/>
            <person name="Takahashi S."/>
            <person name="Yoshida T."/>
            <person name="Shimamura S."/>
            <person name="Takaki Y."/>
            <person name="Nagai Y."/>
            <person name="Toyoda A."/>
            <person name="Suzuki Y."/>
            <person name="Arimoto A."/>
            <person name="Ishii H."/>
            <person name="Satoh N."/>
            <person name="Nishiyama T."/>
            <person name="Hasebe M."/>
            <person name="Maruyama T."/>
            <person name="Minagawa J."/>
            <person name="Obokata J."/>
            <person name="Shigenobu S."/>
        </authorList>
    </citation>
    <scope>NUCLEOTIDE SEQUENCE [LARGE SCALE GENOMIC DNA]</scope>
</reference>
<dbReference type="PROSITE" id="PS51843">
    <property type="entry name" value="NR_LBD"/>
    <property type="match status" value="1"/>
</dbReference>
<feature type="compositionally biased region" description="Polar residues" evidence="11">
    <location>
        <begin position="263"/>
        <end position="273"/>
    </location>
</feature>
<keyword evidence="9 10" id="KW-0539">Nucleus</keyword>
<dbReference type="GO" id="GO:0005634">
    <property type="term" value="C:nucleus"/>
    <property type="evidence" value="ECO:0007669"/>
    <property type="project" value="UniProtKB-SubCell"/>
</dbReference>
<keyword evidence="8 10" id="KW-0675">Receptor</keyword>
<feature type="domain" description="NR LBD" evidence="13">
    <location>
        <begin position="542"/>
        <end position="738"/>
    </location>
</feature>
<dbReference type="Pfam" id="PF00105">
    <property type="entry name" value="zf-C4"/>
    <property type="match status" value="1"/>
</dbReference>
<name>A0AAV4JH69_9GAST</name>
<dbReference type="GO" id="GO:0043565">
    <property type="term" value="F:sequence-specific DNA binding"/>
    <property type="evidence" value="ECO:0007669"/>
    <property type="project" value="InterPro"/>
</dbReference>
<evidence type="ECO:0000256" key="11">
    <source>
        <dbReference type="SAM" id="MobiDB-lite"/>
    </source>
</evidence>
<dbReference type="InterPro" id="IPR013088">
    <property type="entry name" value="Znf_NHR/GATA"/>
</dbReference>
<feature type="compositionally biased region" description="Low complexity" evidence="11">
    <location>
        <begin position="274"/>
        <end position="292"/>
    </location>
</feature>
<evidence type="ECO:0000256" key="4">
    <source>
        <dbReference type="ARBA" id="ARBA00022833"/>
    </source>
</evidence>
<sequence length="750" mass="80543">MAARSELGISPVLLQAIAQTLTSSGSTAVPSPREGSTSTSSLRDNCIEITSQADSCAVNANTISSLNSQTSSHPTQESFDTTHSIGSRFALKRNMDRSTDNDSLSGGGVVSHLLQNLNEPIAQLMSQTHTDSSSLPSSVASVFKQQPVVNESQAMLTEAGLSMLGIPASTCSQANTGAGKDAFEDLALSNSSKVSSTSETQHFHQEAGRADMSNEDMNHFLLKQEISEQKLVNETMVQRQENLIAADAAQNLNSVSNMLSAIASQHAQKNSPANQKQQENNQEKVQQQPEISNVSSSLSLAAAAASASSVTTTTTCGNKAPIIIYSYINNEGQEVTVPVTSSTSGTQIVLNNGGRIISPNGNAQGTGTTPATYKLVLQPQSAGVLANSGAGLKQTPSGAVTLDLNYSQGISGTTGNGAGLASGSTTLSMVMPVSDAQNTQDGMNQPCPVCGDKVSGYHYGIFTCESCKGFFKRTVQNKKNFVCPKSGECTINAHNRKKCPACRFKRCLEMGMKLEAIRQDRTRGGRSSYDGCQTHFKPRVSPLEKKIKRVTGCLPGEEEPEPSTSQEDDGSASHSNLVAILNHSTHKQLMALSLCWRSIDTPNQISISSSHHITAAWAHHLGFEDVVIQLINITDCFRRLFMDQFEYVALKVLLLITPDVKGLKEPRKIRDFQDKLLEALLAYTTSHYKNMRHKFGELLLRLPELSRISFMSKDILIKSLPSSMASCGLLVELLKGDNKGEGDTQGGLRF</sequence>
<keyword evidence="4 10" id="KW-0862">Zinc</keyword>
<dbReference type="Proteomes" id="UP000762676">
    <property type="component" value="Unassembled WGS sequence"/>
</dbReference>
<evidence type="ECO:0000256" key="1">
    <source>
        <dbReference type="ARBA" id="ARBA00004123"/>
    </source>
</evidence>
<gene>
    <name evidence="14" type="ORF">ElyMa_006941600</name>
</gene>
<dbReference type="PANTHER" id="PTHR24086">
    <property type="entry name" value="NUCLEAR RECEPTOR SUBFAMILY 5 GROUP A"/>
    <property type="match status" value="1"/>
</dbReference>
<dbReference type="Pfam" id="PF00104">
    <property type="entry name" value="Hormone_recep"/>
    <property type="match status" value="1"/>
</dbReference>
<evidence type="ECO:0000259" key="12">
    <source>
        <dbReference type="PROSITE" id="PS51030"/>
    </source>
</evidence>
<feature type="domain" description="Nuclear receptor" evidence="12">
    <location>
        <begin position="444"/>
        <end position="519"/>
    </location>
</feature>
<comment type="similarity">
    <text evidence="10">Belongs to the nuclear hormone receptor family.</text>
</comment>
<dbReference type="InterPro" id="IPR001628">
    <property type="entry name" value="Znf_hrmn_rcpt"/>
</dbReference>
<dbReference type="PRINTS" id="PR00047">
    <property type="entry name" value="STROIDFINGER"/>
</dbReference>
<evidence type="ECO:0000256" key="9">
    <source>
        <dbReference type="ARBA" id="ARBA00023242"/>
    </source>
</evidence>
<dbReference type="GO" id="GO:0008270">
    <property type="term" value="F:zinc ion binding"/>
    <property type="evidence" value="ECO:0007669"/>
    <property type="project" value="UniProtKB-KW"/>
</dbReference>
<dbReference type="PANTHER" id="PTHR24086:SF25">
    <property type="entry name" value="NUCLEAR HORMONE RECEPTOR FTZ-F1 BETA"/>
    <property type="match status" value="1"/>
</dbReference>
<evidence type="ECO:0000313" key="14">
    <source>
        <dbReference type="EMBL" id="GFS22094.1"/>
    </source>
</evidence>
<dbReference type="InterPro" id="IPR035500">
    <property type="entry name" value="NHR-like_dom_sf"/>
</dbReference>
<dbReference type="SUPFAM" id="SSF57716">
    <property type="entry name" value="Glucocorticoid receptor-like (DNA-binding domain)"/>
    <property type="match status" value="1"/>
</dbReference>
<dbReference type="SMART" id="SM00430">
    <property type="entry name" value="HOLI"/>
    <property type="match status" value="1"/>
</dbReference>
<dbReference type="InterPro" id="IPR000536">
    <property type="entry name" value="Nucl_hrmn_rcpt_lig-bd"/>
</dbReference>
<keyword evidence="15" id="KW-1185">Reference proteome</keyword>
<evidence type="ECO:0000256" key="10">
    <source>
        <dbReference type="RuleBase" id="RU004334"/>
    </source>
</evidence>
<dbReference type="Gene3D" id="3.30.50.10">
    <property type="entry name" value="Erythroid Transcription Factor GATA-1, subunit A"/>
    <property type="match status" value="1"/>
</dbReference>
<keyword evidence="5 10" id="KW-0805">Transcription regulation</keyword>
<evidence type="ECO:0000313" key="15">
    <source>
        <dbReference type="Proteomes" id="UP000762676"/>
    </source>
</evidence>
<dbReference type="PROSITE" id="PS51030">
    <property type="entry name" value="NUCLEAR_REC_DBD_2"/>
    <property type="match status" value="1"/>
</dbReference>
<organism evidence="14 15">
    <name type="scientific">Elysia marginata</name>
    <dbReference type="NCBI Taxonomy" id="1093978"/>
    <lineage>
        <taxon>Eukaryota</taxon>
        <taxon>Metazoa</taxon>
        <taxon>Spiralia</taxon>
        <taxon>Lophotrochozoa</taxon>
        <taxon>Mollusca</taxon>
        <taxon>Gastropoda</taxon>
        <taxon>Heterobranchia</taxon>
        <taxon>Euthyneura</taxon>
        <taxon>Panpulmonata</taxon>
        <taxon>Sacoglossa</taxon>
        <taxon>Placobranchoidea</taxon>
        <taxon>Plakobranchidae</taxon>
        <taxon>Elysia</taxon>
    </lineage>
</organism>
<dbReference type="AlphaFoldDB" id="A0AAV4JH69"/>
<dbReference type="EMBL" id="BMAT01013883">
    <property type="protein sequence ID" value="GFS22094.1"/>
    <property type="molecule type" value="Genomic_DNA"/>
</dbReference>